<keyword evidence="2" id="KW-0732">Signal</keyword>
<dbReference type="Pfam" id="PF03401">
    <property type="entry name" value="TctC"/>
    <property type="match status" value="1"/>
</dbReference>
<dbReference type="InterPro" id="IPR005064">
    <property type="entry name" value="BUG"/>
</dbReference>
<evidence type="ECO:0000256" key="2">
    <source>
        <dbReference type="SAM" id="SignalP"/>
    </source>
</evidence>
<dbReference type="EMBL" id="WUPT01000001">
    <property type="protein sequence ID" value="MXQ06288.1"/>
    <property type="molecule type" value="Genomic_DNA"/>
</dbReference>
<dbReference type="SUPFAM" id="SSF53850">
    <property type="entry name" value="Periplasmic binding protein-like II"/>
    <property type="match status" value="1"/>
</dbReference>
<evidence type="ECO:0000313" key="3">
    <source>
        <dbReference type="EMBL" id="MXQ06288.1"/>
    </source>
</evidence>
<dbReference type="CDD" id="cd07012">
    <property type="entry name" value="PBP2_Bug_TTT"/>
    <property type="match status" value="1"/>
</dbReference>
<dbReference type="AlphaFoldDB" id="A0A7C9IDV2"/>
<accession>A0A7C9IDV2</accession>
<evidence type="ECO:0000256" key="1">
    <source>
        <dbReference type="ARBA" id="ARBA00006987"/>
    </source>
</evidence>
<dbReference type="PANTHER" id="PTHR42928:SF5">
    <property type="entry name" value="BLR1237 PROTEIN"/>
    <property type="match status" value="1"/>
</dbReference>
<proteinExistence type="inferred from homology"/>
<dbReference type="RefSeq" id="WP_160762239.1">
    <property type="nucleotide sequence ID" value="NZ_WUPT01000001.1"/>
</dbReference>
<comment type="caution">
    <text evidence="3">The sequence shown here is derived from an EMBL/GenBank/DDBJ whole genome shotgun (WGS) entry which is preliminary data.</text>
</comment>
<dbReference type="Gene3D" id="3.40.190.150">
    <property type="entry name" value="Bordetella uptake gene, domain 1"/>
    <property type="match status" value="1"/>
</dbReference>
<protein>
    <submittedName>
        <fullName evidence="3">Tripartite tricarboxylate transporter substrate binding protein</fullName>
    </submittedName>
</protein>
<evidence type="ECO:0000313" key="4">
    <source>
        <dbReference type="Proteomes" id="UP000480350"/>
    </source>
</evidence>
<keyword evidence="4" id="KW-1185">Reference proteome</keyword>
<feature type="chain" id="PRO_5028967257" evidence="2">
    <location>
        <begin position="22"/>
        <end position="316"/>
    </location>
</feature>
<dbReference type="PANTHER" id="PTHR42928">
    <property type="entry name" value="TRICARBOXYLATE-BINDING PROTEIN"/>
    <property type="match status" value="1"/>
</dbReference>
<name>A0A7C9IDV2_9RHOB</name>
<gene>
    <name evidence="3" type="ORF">GQ651_00370</name>
</gene>
<dbReference type="InterPro" id="IPR042100">
    <property type="entry name" value="Bug_dom1"/>
</dbReference>
<organism evidence="3 4">
    <name type="scientific">Kangsaoukella pontilimi</name>
    <dbReference type="NCBI Taxonomy" id="2691042"/>
    <lineage>
        <taxon>Bacteria</taxon>
        <taxon>Pseudomonadati</taxon>
        <taxon>Pseudomonadota</taxon>
        <taxon>Alphaproteobacteria</taxon>
        <taxon>Rhodobacterales</taxon>
        <taxon>Paracoccaceae</taxon>
        <taxon>Kangsaoukella</taxon>
    </lineage>
</organism>
<dbReference type="Proteomes" id="UP000480350">
    <property type="component" value="Unassembled WGS sequence"/>
</dbReference>
<comment type="similarity">
    <text evidence="1">Belongs to the UPF0065 (bug) family.</text>
</comment>
<dbReference type="Gene3D" id="3.40.190.10">
    <property type="entry name" value="Periplasmic binding protein-like II"/>
    <property type="match status" value="1"/>
</dbReference>
<dbReference type="PIRSF" id="PIRSF017082">
    <property type="entry name" value="YflP"/>
    <property type="match status" value="1"/>
</dbReference>
<reference evidence="3 4" key="1">
    <citation type="submission" date="2019-12" db="EMBL/GenBank/DDBJ databases">
        <authorList>
            <person name="Lee S.D."/>
        </authorList>
    </citation>
    <scope>NUCLEOTIDE SEQUENCE [LARGE SCALE GENOMIC DNA]</scope>
    <source>
        <strain evidence="3 4">GH1-50</strain>
    </source>
</reference>
<feature type="signal peptide" evidence="2">
    <location>
        <begin position="1"/>
        <end position="21"/>
    </location>
</feature>
<sequence>MKRRTLLLAAAFGAVAGISQAQDFPSGSVDYIIPFGPGGESDITARFQQPHFSELYGEELVISYQPGGGGAVGWSQLNGMAGDGSKIMGINLPHIIVKPHQGDVGFQTEDITAVYMFHYTPDAIVVHADSPYQSLDDLIADAKANPNAVTFSGSGKGTANHLAQVQFDALAGIDTTYVSFQGTGASVTALLGQQVKAAWGYTTVGAAQGDQVRMLAVAMEERHPAFPDVPTFRELGYDMVSGAYRGIAVPNSASEEVRQQVSDAIAKINADPAFQKKMIDGGFALLDVGYGADMDAFMAEKSEGYLTAAREAGVIE</sequence>
<reference evidence="3 4" key="2">
    <citation type="submission" date="2020-03" db="EMBL/GenBank/DDBJ databases">
        <title>Kangsaoukella pontilimi gen. nov., sp. nov., a new member of the family Rhodobacteraceae isolated from a tidal mudflat.</title>
        <authorList>
            <person name="Kim I.S."/>
        </authorList>
    </citation>
    <scope>NUCLEOTIDE SEQUENCE [LARGE SCALE GENOMIC DNA]</scope>
    <source>
        <strain evidence="3 4">GH1-50</strain>
    </source>
</reference>